<dbReference type="Gene3D" id="3.40.30.10">
    <property type="entry name" value="Glutaredoxin"/>
    <property type="match status" value="1"/>
</dbReference>
<dbReference type="RefSeq" id="XP_024080687.1">
    <property type="nucleotide sequence ID" value="XM_024224919.1"/>
</dbReference>
<dbReference type="OrthoDB" id="418495at2759"/>
<dbReference type="Proteomes" id="UP000494040">
    <property type="component" value="Unassembled WGS sequence"/>
</dbReference>
<sequence length="179" mass="20520">MGCCPCSRLSKVCCPCCNRQVVSNNLLKAIINSYPIVVFSDSLCERCYRTKQILDEVGADYALVELDLCENGWFLGQELQRRTGIPTLPIVYIRGTLVGGAADMYTYKYTGKLIKMIETHHKSRDRERFFLPNCSTAPKPPRCYEIPGKTKFSIPKGMPFHYNLHYNSIPKRLNKMLRQ</sequence>
<protein>
    <recommendedName>
        <fullName evidence="1">Glutaredoxin domain-containing protein</fullName>
    </recommendedName>
</protein>
<dbReference type="GO" id="GO:0015038">
    <property type="term" value="F:glutathione disulfide oxidoreductase activity"/>
    <property type="evidence" value="ECO:0007669"/>
    <property type="project" value="TreeGrafter"/>
</dbReference>
<organism evidence="2 3">
    <name type="scientific">Cimex lectularius</name>
    <name type="common">Bed bug</name>
    <name type="synonym">Acanthia lectularia</name>
    <dbReference type="NCBI Taxonomy" id="79782"/>
    <lineage>
        <taxon>Eukaryota</taxon>
        <taxon>Metazoa</taxon>
        <taxon>Ecdysozoa</taxon>
        <taxon>Arthropoda</taxon>
        <taxon>Hexapoda</taxon>
        <taxon>Insecta</taxon>
        <taxon>Pterygota</taxon>
        <taxon>Neoptera</taxon>
        <taxon>Paraneoptera</taxon>
        <taxon>Hemiptera</taxon>
        <taxon>Heteroptera</taxon>
        <taxon>Panheteroptera</taxon>
        <taxon>Cimicomorpha</taxon>
        <taxon>Cimicidae</taxon>
        <taxon>Cimex</taxon>
    </lineage>
</organism>
<dbReference type="PANTHER" id="PTHR45694:SF18">
    <property type="entry name" value="GLUTAREDOXIN-1-RELATED"/>
    <property type="match status" value="1"/>
</dbReference>
<dbReference type="PROSITE" id="PS51354">
    <property type="entry name" value="GLUTAREDOXIN_2"/>
    <property type="match status" value="1"/>
</dbReference>
<evidence type="ECO:0000313" key="2">
    <source>
        <dbReference type="EnsemblMetazoa" id="XP_024080687.1"/>
    </source>
</evidence>
<accession>A0A8I6SKH3</accession>
<reference evidence="2" key="1">
    <citation type="submission" date="2022-01" db="UniProtKB">
        <authorList>
            <consortium name="EnsemblMetazoa"/>
        </authorList>
    </citation>
    <scope>IDENTIFICATION</scope>
</reference>
<evidence type="ECO:0000259" key="1">
    <source>
        <dbReference type="Pfam" id="PF00462"/>
    </source>
</evidence>
<name>A0A8I6SKH3_CIMLE</name>
<dbReference type="Pfam" id="PF00462">
    <property type="entry name" value="Glutaredoxin"/>
    <property type="match status" value="1"/>
</dbReference>
<dbReference type="InterPro" id="IPR014025">
    <property type="entry name" value="Glutaredoxin_subgr"/>
</dbReference>
<dbReference type="PRINTS" id="PR00160">
    <property type="entry name" value="GLUTAREDOXIN"/>
</dbReference>
<dbReference type="GO" id="GO:0005737">
    <property type="term" value="C:cytoplasm"/>
    <property type="evidence" value="ECO:0007669"/>
    <property type="project" value="TreeGrafter"/>
</dbReference>
<dbReference type="AlphaFoldDB" id="A0A8I6SKH3"/>
<proteinExistence type="predicted"/>
<dbReference type="InterPro" id="IPR036249">
    <property type="entry name" value="Thioredoxin-like_sf"/>
</dbReference>
<dbReference type="EnsemblMetazoa" id="XM_024224919.1">
    <property type="protein sequence ID" value="XP_024080687.1"/>
    <property type="gene ID" value="LOC106668732"/>
</dbReference>
<dbReference type="PANTHER" id="PTHR45694">
    <property type="entry name" value="GLUTAREDOXIN 2"/>
    <property type="match status" value="1"/>
</dbReference>
<evidence type="ECO:0000313" key="3">
    <source>
        <dbReference type="Proteomes" id="UP000494040"/>
    </source>
</evidence>
<dbReference type="InterPro" id="IPR002109">
    <property type="entry name" value="Glutaredoxin"/>
</dbReference>
<dbReference type="GeneID" id="106668732"/>
<keyword evidence="3" id="KW-1185">Reference proteome</keyword>
<dbReference type="GO" id="GO:0034599">
    <property type="term" value="P:cellular response to oxidative stress"/>
    <property type="evidence" value="ECO:0007669"/>
    <property type="project" value="TreeGrafter"/>
</dbReference>
<feature type="domain" description="Glutaredoxin" evidence="1">
    <location>
        <begin position="36"/>
        <end position="98"/>
    </location>
</feature>
<dbReference type="SUPFAM" id="SSF52833">
    <property type="entry name" value="Thioredoxin-like"/>
    <property type="match status" value="1"/>
</dbReference>